<comment type="caution">
    <text evidence="1">The sequence shown here is derived from an EMBL/GenBank/DDBJ whole genome shotgun (WGS) entry which is preliminary data.</text>
</comment>
<evidence type="ECO:0008006" key="3">
    <source>
        <dbReference type="Google" id="ProtNLM"/>
    </source>
</evidence>
<reference evidence="1" key="1">
    <citation type="submission" date="2022-07" db="EMBL/GenBank/DDBJ databases">
        <title>Fungi with potential for degradation of polypropylene.</title>
        <authorList>
            <person name="Gostincar C."/>
        </authorList>
    </citation>
    <scope>NUCLEOTIDE SEQUENCE</scope>
    <source>
        <strain evidence="1">EXF-13287</strain>
    </source>
</reference>
<dbReference type="AlphaFoldDB" id="A0AA38VHH3"/>
<accession>A0AA38VHH3</accession>
<sequence>MSSSTTTPNKPHPLSFMTRITKEVYLYTPDPETTSSQPPPTSSVPPPKLILLSSWMGAGDKHIAKYLTRYQALYPTSPILLIKSEPKHVVIPSRGKAITAPAVPIIRSLAPAPSPSDLKHNRHPVLLIHLFSNAGSAVKNHLYDLFAETAPAGGGGRTTRDEGVLPPHVTVFDSTPGEATYTGSILAFSSTVPPGWRRTLALPLVHLLMMAFWVWYIVPGKDILKYWGDRHNDKGLAGGEVRRTYVYSEEDVTIPWKGVERHAARATENGFEARLEKFGGSLHVAHMVRDPERYWRVVRETWEGRG</sequence>
<dbReference type="Pfam" id="PF05705">
    <property type="entry name" value="DUF829"/>
    <property type="match status" value="1"/>
</dbReference>
<proteinExistence type="predicted"/>
<gene>
    <name evidence="1" type="ORF">NKR19_g9317</name>
</gene>
<name>A0AA38VHH3_9PEZI</name>
<dbReference type="InterPro" id="IPR029058">
    <property type="entry name" value="AB_hydrolase_fold"/>
</dbReference>
<dbReference type="SUPFAM" id="SSF53474">
    <property type="entry name" value="alpha/beta-Hydrolases"/>
    <property type="match status" value="1"/>
</dbReference>
<dbReference type="Proteomes" id="UP001174691">
    <property type="component" value="Unassembled WGS sequence"/>
</dbReference>
<dbReference type="PANTHER" id="PTHR12265">
    <property type="entry name" value="TRANSMEMBRANE PROTEIN 53"/>
    <property type="match status" value="1"/>
</dbReference>
<dbReference type="EMBL" id="JANBVN010000219">
    <property type="protein sequence ID" value="KAJ9132386.1"/>
    <property type="molecule type" value="Genomic_DNA"/>
</dbReference>
<protein>
    <recommendedName>
        <fullName evidence="3">DUF829-domain-containing protein</fullName>
    </recommendedName>
</protein>
<dbReference type="InterPro" id="IPR008547">
    <property type="entry name" value="DUF829_TMEM53"/>
</dbReference>
<evidence type="ECO:0000313" key="1">
    <source>
        <dbReference type="EMBL" id="KAJ9132386.1"/>
    </source>
</evidence>
<evidence type="ECO:0000313" key="2">
    <source>
        <dbReference type="Proteomes" id="UP001174691"/>
    </source>
</evidence>
<organism evidence="1 2">
    <name type="scientific">Coniochaeta hoffmannii</name>
    <dbReference type="NCBI Taxonomy" id="91930"/>
    <lineage>
        <taxon>Eukaryota</taxon>
        <taxon>Fungi</taxon>
        <taxon>Dikarya</taxon>
        <taxon>Ascomycota</taxon>
        <taxon>Pezizomycotina</taxon>
        <taxon>Sordariomycetes</taxon>
        <taxon>Sordariomycetidae</taxon>
        <taxon>Coniochaetales</taxon>
        <taxon>Coniochaetaceae</taxon>
        <taxon>Coniochaeta</taxon>
    </lineage>
</organism>
<dbReference type="PANTHER" id="PTHR12265:SF40">
    <property type="entry name" value="DUF829-DOMAIN-CONTAINING PROTEIN"/>
    <property type="match status" value="1"/>
</dbReference>
<keyword evidence="2" id="KW-1185">Reference proteome</keyword>